<feature type="region of interest" description="Disordered" evidence="1">
    <location>
        <begin position="135"/>
        <end position="154"/>
    </location>
</feature>
<gene>
    <name evidence="3" type="ORF">CDEB00056_LOCUS492</name>
</gene>
<evidence type="ECO:0000259" key="2">
    <source>
        <dbReference type="Pfam" id="PF00122"/>
    </source>
</evidence>
<reference evidence="3" key="1">
    <citation type="submission" date="2021-01" db="EMBL/GenBank/DDBJ databases">
        <authorList>
            <person name="Corre E."/>
            <person name="Pelletier E."/>
            <person name="Niang G."/>
            <person name="Scheremetjew M."/>
            <person name="Finn R."/>
            <person name="Kale V."/>
            <person name="Holt S."/>
            <person name="Cochrane G."/>
            <person name="Meng A."/>
            <person name="Brown T."/>
            <person name="Cohen L."/>
        </authorList>
    </citation>
    <scope>NUCLEOTIDE SEQUENCE</scope>
    <source>
        <strain evidence="3">MM31A-1</strain>
    </source>
</reference>
<feature type="region of interest" description="Disordered" evidence="1">
    <location>
        <begin position="166"/>
        <end position="185"/>
    </location>
</feature>
<name>A0A7S3V3Y8_9STRA</name>
<dbReference type="InterPro" id="IPR059000">
    <property type="entry name" value="ATPase_P-type_domA"/>
</dbReference>
<evidence type="ECO:0000256" key="1">
    <source>
        <dbReference type="SAM" id="MobiDB-lite"/>
    </source>
</evidence>
<evidence type="ECO:0000313" key="3">
    <source>
        <dbReference type="EMBL" id="CAE0455651.1"/>
    </source>
</evidence>
<accession>A0A7S3V3Y8</accession>
<proteinExistence type="predicted"/>
<sequence>MRLSKEHNDILTSLCTNYRTGPQSQQNQQSSNYDAYGGYDPSAYPAAYDLNIIAPPLNCPKWACVVLPCINHLPSMKLYQQIIPRDAEVRQGNDWICYDASSLNKGDIVRLSEGDVIPADVCLLSLGTDFVSDYKDHENDNENETNSKGSVPGVIGSTSSELIVDSSNVNGQRPQTISAKDNDDGSGTVEALELYAGSVVLQGEAIVVVTKIGKDTMLASMIAKGEWPPTSSTNATPASQQKGYEKVCQAEAV</sequence>
<feature type="domain" description="P-type ATPase A" evidence="2">
    <location>
        <begin position="82"/>
        <end position="125"/>
    </location>
</feature>
<protein>
    <recommendedName>
        <fullName evidence="2">P-type ATPase A domain-containing protein</fullName>
    </recommendedName>
</protein>
<dbReference type="SUPFAM" id="SSF81653">
    <property type="entry name" value="Calcium ATPase, transduction domain A"/>
    <property type="match status" value="1"/>
</dbReference>
<dbReference type="EMBL" id="HBIO01000678">
    <property type="protein sequence ID" value="CAE0455651.1"/>
    <property type="molecule type" value="Transcribed_RNA"/>
</dbReference>
<dbReference type="Pfam" id="PF00122">
    <property type="entry name" value="E1-E2_ATPase"/>
    <property type="match status" value="1"/>
</dbReference>
<dbReference type="InterPro" id="IPR008250">
    <property type="entry name" value="ATPase_P-typ_transduc_dom_A_sf"/>
</dbReference>
<feature type="compositionally biased region" description="Polar residues" evidence="1">
    <location>
        <begin position="166"/>
        <end position="179"/>
    </location>
</feature>
<dbReference type="AlphaFoldDB" id="A0A7S3V3Y8"/>
<dbReference type="Gene3D" id="2.70.150.10">
    <property type="entry name" value="Calcium-transporting ATPase, cytoplasmic transduction domain A"/>
    <property type="match status" value="1"/>
</dbReference>
<organism evidence="3">
    <name type="scientific">Chaetoceros debilis</name>
    <dbReference type="NCBI Taxonomy" id="122233"/>
    <lineage>
        <taxon>Eukaryota</taxon>
        <taxon>Sar</taxon>
        <taxon>Stramenopiles</taxon>
        <taxon>Ochrophyta</taxon>
        <taxon>Bacillariophyta</taxon>
        <taxon>Coscinodiscophyceae</taxon>
        <taxon>Chaetocerotophycidae</taxon>
        <taxon>Chaetocerotales</taxon>
        <taxon>Chaetocerotaceae</taxon>
        <taxon>Chaetoceros</taxon>
    </lineage>
</organism>